<gene>
    <name evidence="2" type="ORF">SAMN05660923_00997</name>
</gene>
<reference evidence="2 3" key="1">
    <citation type="submission" date="2016-10" db="EMBL/GenBank/DDBJ databases">
        <authorList>
            <person name="de Groot N.N."/>
        </authorList>
    </citation>
    <scope>NUCLEOTIDE SEQUENCE [LARGE SCALE GENOMIC DNA]</scope>
    <source>
        <strain evidence="2 3">DSM 23310</strain>
    </source>
</reference>
<dbReference type="EMBL" id="FNNG01000003">
    <property type="protein sequence ID" value="SDW62497.1"/>
    <property type="molecule type" value="Genomic_DNA"/>
</dbReference>
<feature type="transmembrane region" description="Helical" evidence="1">
    <location>
        <begin position="128"/>
        <end position="146"/>
    </location>
</feature>
<keyword evidence="1" id="KW-1133">Transmembrane helix</keyword>
<dbReference type="Proteomes" id="UP000198828">
    <property type="component" value="Unassembled WGS sequence"/>
</dbReference>
<organism evidence="2 3">
    <name type="scientific">Tepidimicrobium xylanilyticum</name>
    <dbReference type="NCBI Taxonomy" id="1123352"/>
    <lineage>
        <taxon>Bacteria</taxon>
        <taxon>Bacillati</taxon>
        <taxon>Bacillota</taxon>
        <taxon>Tissierellia</taxon>
        <taxon>Tissierellales</taxon>
        <taxon>Tepidimicrobiaceae</taxon>
        <taxon>Tepidimicrobium</taxon>
    </lineage>
</organism>
<protein>
    <submittedName>
        <fullName evidence="2">Uncharacterized protein</fullName>
    </submittedName>
</protein>
<keyword evidence="3" id="KW-1185">Reference proteome</keyword>
<sequence>MVLNLLIDLWKDSFICRILSIIKKVFINSLNNSFIISTLLKDGNIYGKNGLLLKTVERLHGGIIKLLKWIRGIFYKSISNSLLINLVNSVMGTIASDIYRFMFTAIGTSICTFGVLSFIKGVYSIKRTLFIIVLGILPFVFGWLNIEMDLVFKDSKFIRIIKKIFDYNS</sequence>
<proteinExistence type="predicted"/>
<keyword evidence="1" id="KW-0812">Transmembrane</keyword>
<keyword evidence="1" id="KW-0472">Membrane</keyword>
<evidence type="ECO:0000313" key="3">
    <source>
        <dbReference type="Proteomes" id="UP000198828"/>
    </source>
</evidence>
<name>A0A1H2V2G2_9FIRM</name>
<dbReference type="RefSeq" id="WP_093751403.1">
    <property type="nucleotide sequence ID" value="NZ_BSYN01000004.1"/>
</dbReference>
<dbReference type="OrthoDB" id="9958318at2"/>
<evidence type="ECO:0000256" key="1">
    <source>
        <dbReference type="SAM" id="Phobius"/>
    </source>
</evidence>
<feature type="transmembrane region" description="Helical" evidence="1">
    <location>
        <begin position="101"/>
        <end position="119"/>
    </location>
</feature>
<evidence type="ECO:0000313" key="2">
    <source>
        <dbReference type="EMBL" id="SDW62497.1"/>
    </source>
</evidence>
<accession>A0A1H2V2G2</accession>
<dbReference type="AlphaFoldDB" id="A0A1H2V2G2"/>